<dbReference type="InterPro" id="IPR003097">
    <property type="entry name" value="CysJ-like_FAD-binding"/>
</dbReference>
<dbReference type="PRINTS" id="PR00369">
    <property type="entry name" value="FLAVODOXIN"/>
</dbReference>
<dbReference type="PROSITE" id="PS51384">
    <property type="entry name" value="FAD_FR"/>
    <property type="match status" value="1"/>
</dbReference>
<dbReference type="RefSeq" id="XP_007903490.1">
    <property type="nucleotide sequence ID" value="XM_007905299.2"/>
</dbReference>
<evidence type="ECO:0000256" key="7">
    <source>
        <dbReference type="ARBA" id="ARBA00022827"/>
    </source>
</evidence>
<dbReference type="RefSeq" id="XP_007903489.1">
    <property type="nucleotide sequence ID" value="XM_007905298.2"/>
</dbReference>
<evidence type="ECO:0000256" key="9">
    <source>
        <dbReference type="ARBA" id="ARBA00023002"/>
    </source>
</evidence>
<evidence type="ECO:0000259" key="14">
    <source>
        <dbReference type="PROSITE" id="PS51384"/>
    </source>
</evidence>
<dbReference type="CTD" id="4552"/>
<dbReference type="FunFam" id="3.40.50.360:FF:000059">
    <property type="entry name" value="5-methyltetrahydrofolate-homocysteine methyltransferase reductase"/>
    <property type="match status" value="1"/>
</dbReference>
<keyword evidence="16" id="KW-1185">Reference proteome</keyword>
<reference evidence="15" key="5">
    <citation type="submission" date="2025-09" db="UniProtKB">
        <authorList>
            <consortium name="Ensembl"/>
        </authorList>
    </citation>
    <scope>IDENTIFICATION</scope>
</reference>
<dbReference type="GO" id="GO:0009086">
    <property type="term" value="P:methionine biosynthetic process"/>
    <property type="evidence" value="ECO:0007669"/>
    <property type="project" value="UniProtKB-KW"/>
</dbReference>
<dbReference type="InterPro" id="IPR001433">
    <property type="entry name" value="OxRdtase_FAD/NAD-bd"/>
</dbReference>
<dbReference type="InterPro" id="IPR017938">
    <property type="entry name" value="Riboflavin_synthase-like_b-brl"/>
</dbReference>
<dbReference type="STRING" id="7868.ENSCMIP00000042497"/>
<dbReference type="AlphaFoldDB" id="A0A4W3JJ34"/>
<dbReference type="RefSeq" id="XP_007903493.1">
    <property type="nucleotide sequence ID" value="XM_007905302.2"/>
</dbReference>
<dbReference type="InterPro" id="IPR017927">
    <property type="entry name" value="FAD-bd_FR_type"/>
</dbReference>
<feature type="domain" description="Flavodoxin-like" evidence="13">
    <location>
        <begin position="9"/>
        <end position="152"/>
    </location>
</feature>
<dbReference type="GeneTree" id="ENSGT00940000155822"/>
<dbReference type="Gene3D" id="1.20.990.10">
    <property type="entry name" value="NADPH-cytochrome p450 Reductase, Chain A, domain 3"/>
    <property type="match status" value="1"/>
</dbReference>
<keyword evidence="9" id="KW-0560">Oxidoreductase</keyword>
<dbReference type="Pfam" id="PF00175">
    <property type="entry name" value="NAD_binding_1"/>
    <property type="match status" value="1"/>
</dbReference>
<evidence type="ECO:0000256" key="11">
    <source>
        <dbReference type="ARBA" id="ARBA00039088"/>
    </source>
</evidence>
<dbReference type="InterPro" id="IPR001094">
    <property type="entry name" value="Flavdoxin-like"/>
</dbReference>
<dbReference type="GO" id="GO:0050660">
    <property type="term" value="F:flavin adenine dinucleotide binding"/>
    <property type="evidence" value="ECO:0007669"/>
    <property type="project" value="TreeGrafter"/>
</dbReference>
<dbReference type="InParanoid" id="A0A4W3JJ34"/>
<keyword evidence="4" id="KW-0285">Flavoprotein</keyword>
<dbReference type="Ensembl" id="ENSCMIT00000043116.1">
    <property type="protein sequence ID" value="ENSCMIP00000042497.1"/>
    <property type="gene ID" value="ENSCMIG00000017669.1"/>
</dbReference>
<gene>
    <name evidence="15" type="primary">mtrr</name>
</gene>
<dbReference type="InterPro" id="IPR029039">
    <property type="entry name" value="Flavoprotein-like_sf"/>
</dbReference>
<evidence type="ECO:0000256" key="5">
    <source>
        <dbReference type="ARBA" id="ARBA00022643"/>
    </source>
</evidence>
<dbReference type="FunFam" id="3.40.50.80:FF:000018">
    <property type="entry name" value="NADPH--cytochrome P450 reductase"/>
    <property type="match status" value="1"/>
</dbReference>
<dbReference type="Gene3D" id="2.40.30.10">
    <property type="entry name" value="Translation factors"/>
    <property type="match status" value="1"/>
</dbReference>
<dbReference type="GO" id="GO:0005829">
    <property type="term" value="C:cytosol"/>
    <property type="evidence" value="ECO:0007669"/>
    <property type="project" value="TreeGrafter"/>
</dbReference>
<dbReference type="PROSITE" id="PS50902">
    <property type="entry name" value="FLAVODOXIN_LIKE"/>
    <property type="match status" value="1"/>
</dbReference>
<dbReference type="GO" id="GO:0050667">
    <property type="term" value="P:homocysteine metabolic process"/>
    <property type="evidence" value="ECO:0007669"/>
    <property type="project" value="TreeGrafter"/>
</dbReference>
<evidence type="ECO:0000256" key="4">
    <source>
        <dbReference type="ARBA" id="ARBA00022630"/>
    </source>
</evidence>
<evidence type="ECO:0000256" key="10">
    <source>
        <dbReference type="ARBA" id="ARBA00023167"/>
    </source>
</evidence>
<dbReference type="GO" id="GO:0030586">
    <property type="term" value="F:[methionine synthase] reductase (NADPH) activity"/>
    <property type="evidence" value="ECO:0007669"/>
    <property type="project" value="UniProtKB-EC"/>
</dbReference>
<dbReference type="Gene3D" id="3.40.50.360">
    <property type="match status" value="1"/>
</dbReference>
<organism evidence="15 16">
    <name type="scientific">Callorhinchus milii</name>
    <name type="common">Ghost shark</name>
    <dbReference type="NCBI Taxonomy" id="7868"/>
    <lineage>
        <taxon>Eukaryota</taxon>
        <taxon>Metazoa</taxon>
        <taxon>Chordata</taxon>
        <taxon>Craniata</taxon>
        <taxon>Vertebrata</taxon>
        <taxon>Chondrichthyes</taxon>
        <taxon>Holocephali</taxon>
        <taxon>Chimaeriformes</taxon>
        <taxon>Callorhinchidae</taxon>
        <taxon>Callorhinchus</taxon>
    </lineage>
</organism>
<accession>A0A4W3JJ34</accession>
<reference evidence="16" key="1">
    <citation type="journal article" date="2006" name="Science">
        <title>Ancient noncoding elements conserved in the human genome.</title>
        <authorList>
            <person name="Venkatesh B."/>
            <person name="Kirkness E.F."/>
            <person name="Loh Y.H."/>
            <person name="Halpern A.L."/>
            <person name="Lee A.P."/>
            <person name="Johnson J."/>
            <person name="Dandona N."/>
            <person name="Viswanathan L.D."/>
            <person name="Tay A."/>
            <person name="Venter J.C."/>
            <person name="Strausberg R.L."/>
            <person name="Brenner S."/>
        </authorList>
    </citation>
    <scope>NUCLEOTIDE SEQUENCE [LARGE SCALE GENOMIC DNA]</scope>
</reference>
<dbReference type="RefSeq" id="XP_007903491.1">
    <property type="nucleotide sequence ID" value="XM_007905300.2"/>
</dbReference>
<evidence type="ECO:0000256" key="1">
    <source>
        <dbReference type="ARBA" id="ARBA00001917"/>
    </source>
</evidence>
<reference evidence="16" key="2">
    <citation type="journal article" date="2007" name="PLoS Biol.">
        <title>Survey sequencing and comparative analysis of the elephant shark (Callorhinchus milii) genome.</title>
        <authorList>
            <person name="Venkatesh B."/>
            <person name="Kirkness E.F."/>
            <person name="Loh Y.H."/>
            <person name="Halpern A.L."/>
            <person name="Lee A.P."/>
            <person name="Johnson J."/>
            <person name="Dandona N."/>
            <person name="Viswanathan L.D."/>
            <person name="Tay A."/>
            <person name="Venter J.C."/>
            <person name="Strausberg R.L."/>
            <person name="Brenner S."/>
        </authorList>
    </citation>
    <scope>NUCLEOTIDE SEQUENCE [LARGE SCALE GENOMIC DNA]</scope>
</reference>
<dbReference type="GO" id="GO:0010181">
    <property type="term" value="F:FMN binding"/>
    <property type="evidence" value="ECO:0007669"/>
    <property type="project" value="InterPro"/>
</dbReference>
<comment type="cofactor">
    <cofactor evidence="2">
        <name>FAD</name>
        <dbReference type="ChEBI" id="CHEBI:57692"/>
    </cofactor>
</comment>
<dbReference type="SUPFAM" id="SSF52343">
    <property type="entry name" value="Ferredoxin reductase-like, C-terminal NADP-linked domain"/>
    <property type="match status" value="1"/>
</dbReference>
<evidence type="ECO:0000256" key="2">
    <source>
        <dbReference type="ARBA" id="ARBA00001974"/>
    </source>
</evidence>
<keyword evidence="8" id="KW-0521">NADP</keyword>
<dbReference type="SUPFAM" id="SSF52218">
    <property type="entry name" value="Flavoproteins"/>
    <property type="match status" value="1"/>
</dbReference>
<dbReference type="GeneID" id="103186339"/>
<evidence type="ECO:0000256" key="6">
    <source>
        <dbReference type="ARBA" id="ARBA00022691"/>
    </source>
</evidence>
<dbReference type="KEGG" id="cmk:103186339"/>
<dbReference type="PANTHER" id="PTHR19384:SF84">
    <property type="entry name" value="METHIONINE SYNTHASE REDUCTASE"/>
    <property type="match status" value="1"/>
</dbReference>
<evidence type="ECO:0000313" key="16">
    <source>
        <dbReference type="Proteomes" id="UP000314986"/>
    </source>
</evidence>
<keyword evidence="6" id="KW-0949">S-adenosyl-L-methionine</keyword>
<dbReference type="OMA" id="LFFGHQR"/>
<keyword evidence="5" id="KW-0288">FMN</keyword>
<name>A0A4W3JJ34_CALMI</name>
<dbReference type="OrthoDB" id="1856718at2759"/>
<evidence type="ECO:0000256" key="12">
    <source>
        <dbReference type="ARBA" id="ARBA00040659"/>
    </source>
</evidence>
<dbReference type="InterPro" id="IPR001709">
    <property type="entry name" value="Flavoprot_Pyr_Nucl_cyt_Rdtase"/>
</dbReference>
<dbReference type="EC" id="1.16.1.8" evidence="11"/>
<keyword evidence="10" id="KW-0486">Methionine biosynthesis</keyword>
<keyword evidence="7" id="KW-0274">FAD</keyword>
<evidence type="ECO:0000259" key="13">
    <source>
        <dbReference type="PROSITE" id="PS50902"/>
    </source>
</evidence>
<dbReference type="PRINTS" id="PR00371">
    <property type="entry name" value="FPNCR"/>
</dbReference>
<dbReference type="Pfam" id="PF00667">
    <property type="entry name" value="FAD_binding_1"/>
    <property type="match status" value="1"/>
</dbReference>
<dbReference type="InterPro" id="IPR039261">
    <property type="entry name" value="FNR_nucleotide-bd"/>
</dbReference>
<dbReference type="Gene3D" id="3.40.50.80">
    <property type="entry name" value="Nucleotide-binding domain of ferredoxin-NADP reductase (FNR) module"/>
    <property type="match status" value="1"/>
</dbReference>
<evidence type="ECO:0000313" key="15">
    <source>
        <dbReference type="Ensembl" id="ENSCMIP00000042497.1"/>
    </source>
</evidence>
<keyword evidence="3" id="KW-0028">Amino-acid biosynthesis</keyword>
<dbReference type="CDD" id="cd06203">
    <property type="entry name" value="methionine_synthase_red"/>
    <property type="match status" value="1"/>
</dbReference>
<comment type="cofactor">
    <cofactor evidence="1">
        <name>FMN</name>
        <dbReference type="ChEBI" id="CHEBI:58210"/>
    </cofactor>
</comment>
<protein>
    <recommendedName>
        <fullName evidence="12">Methionine synthase reductase</fullName>
        <ecNumber evidence="11">1.16.1.8</ecNumber>
    </recommendedName>
</protein>
<dbReference type="FunFam" id="1.20.990.10:FF:000007">
    <property type="entry name" value="Methionine synthase reductase"/>
    <property type="match status" value="1"/>
</dbReference>
<feature type="domain" description="FAD-binding FR-type" evidence="14">
    <location>
        <begin position="283"/>
        <end position="550"/>
    </location>
</feature>
<dbReference type="InterPro" id="IPR023173">
    <property type="entry name" value="NADPH_Cyt_P450_Rdtase_alpha"/>
</dbReference>
<reference evidence="16" key="3">
    <citation type="journal article" date="2014" name="Nature">
        <title>Elephant shark genome provides unique insights into gnathostome evolution.</title>
        <authorList>
            <consortium name="International Elephant Shark Genome Sequencing Consortium"/>
            <person name="Venkatesh B."/>
            <person name="Lee A.P."/>
            <person name="Ravi V."/>
            <person name="Maurya A.K."/>
            <person name="Lian M.M."/>
            <person name="Swann J.B."/>
            <person name="Ohta Y."/>
            <person name="Flajnik M.F."/>
            <person name="Sutoh Y."/>
            <person name="Kasahara M."/>
            <person name="Hoon S."/>
            <person name="Gangu V."/>
            <person name="Roy S.W."/>
            <person name="Irimia M."/>
            <person name="Korzh V."/>
            <person name="Kondrychyn I."/>
            <person name="Lim Z.W."/>
            <person name="Tay B.H."/>
            <person name="Tohari S."/>
            <person name="Kong K.W."/>
            <person name="Ho S."/>
            <person name="Lorente-Galdos B."/>
            <person name="Quilez J."/>
            <person name="Marques-Bonet T."/>
            <person name="Raney B.J."/>
            <person name="Ingham P.W."/>
            <person name="Tay A."/>
            <person name="Hillier L.W."/>
            <person name="Minx P."/>
            <person name="Boehm T."/>
            <person name="Wilson R.K."/>
            <person name="Brenner S."/>
            <person name="Warren W.C."/>
        </authorList>
    </citation>
    <scope>NUCLEOTIDE SEQUENCE [LARGE SCALE GENOMIC DNA]</scope>
</reference>
<dbReference type="SUPFAM" id="SSF63380">
    <property type="entry name" value="Riboflavin synthase domain-like"/>
    <property type="match status" value="1"/>
</dbReference>
<evidence type="ECO:0000256" key="8">
    <source>
        <dbReference type="ARBA" id="ARBA00022857"/>
    </source>
</evidence>
<sequence>MTLEIKPQFLLLYGSELGQAKAIAEDIFEQACRKGFISDIHCLSHLDQFNLEKARTPVVLVVSTTGSGELPRTVRKFAEEINCKYLPADHYSHLRYAVLALGDSNYLNFANGGKIIDRLLQQLGAQHFYATGYADDSVGLELVVEPWIEGLWAALRESCLCNMSVCQETEEMSTAVKKTSETNDSTGTSEIEGAQNSLITEIQLMRLEDPRTDASVLSTSCTGQDQVAAEMHSFPLPTWVRSEQPLSESALNIPNLPSEYLHVEFLENTEQVCVLECLPMIQHTVFQVPVTRVMRLTREDAVKTTLLLELDISKTSFTYDPGDAFNILCPNSRDEVEELIQRLGLQYKREHCVSISIRTNTKKKCANLPEYIPERSTLQFILTWCLEIRSIPKKAFIRALAEYTSDAGEKRRLQELSSKQGAADYNRHIRDCRICLLDILHALPSCHPPLSLLIEHLPKLQVRSYSAASSPNFYPGKIHFVFNIIEFPSCPERPVARRGVCTGWLAEQVTPMLQYQGKPVEDANGLQNGLITIMPQISIYSRPNAFFHLPNDPVVPIIMVGPGTGLAPFIGFLQHRQKQREQNPDGSFGETWLFFGCCHQDRDYLFRDDLNEFQNNGTLTHLKVCFSRDLPKDATEEKPKYVQHNLQLFSQDVAKLLLNDNGCFYVCGDAKNMAKDVNNVLTEIVSKEMQVDTLEAMKIIASLRDEKRYLQDTWT</sequence>
<evidence type="ECO:0000256" key="3">
    <source>
        <dbReference type="ARBA" id="ARBA00022605"/>
    </source>
</evidence>
<dbReference type="Proteomes" id="UP000314986">
    <property type="component" value="Unassembled WGS sequence"/>
</dbReference>
<dbReference type="Pfam" id="PF00258">
    <property type="entry name" value="Flavodoxin_1"/>
    <property type="match status" value="1"/>
</dbReference>
<reference evidence="15" key="4">
    <citation type="submission" date="2025-08" db="UniProtKB">
        <authorList>
            <consortium name="Ensembl"/>
        </authorList>
    </citation>
    <scope>IDENTIFICATION</scope>
</reference>
<dbReference type="InterPro" id="IPR008254">
    <property type="entry name" value="Flavodoxin/NO_synth"/>
</dbReference>
<dbReference type="PANTHER" id="PTHR19384">
    <property type="entry name" value="NITRIC OXIDE SYNTHASE-RELATED"/>
    <property type="match status" value="1"/>
</dbReference>
<proteinExistence type="predicted"/>